<keyword evidence="3" id="KW-1185">Reference proteome</keyword>
<reference evidence="2" key="1">
    <citation type="submission" date="2015-04" db="UniProtKB">
        <authorList>
            <consortium name="EnsemblPlants"/>
        </authorList>
    </citation>
    <scope>IDENTIFICATION</scope>
</reference>
<dbReference type="EnsemblPlants" id="OPUNC10G06620.1">
    <property type="protein sequence ID" value="OPUNC10G06620.1"/>
    <property type="gene ID" value="OPUNC10G06620"/>
</dbReference>
<protein>
    <submittedName>
        <fullName evidence="2">Uncharacterized protein</fullName>
    </submittedName>
</protein>
<evidence type="ECO:0000256" key="1">
    <source>
        <dbReference type="SAM" id="MobiDB-lite"/>
    </source>
</evidence>
<accession>A0A0E0M6Z0</accession>
<feature type="compositionally biased region" description="Basic and acidic residues" evidence="1">
    <location>
        <begin position="76"/>
        <end position="85"/>
    </location>
</feature>
<dbReference type="Proteomes" id="UP000026962">
    <property type="component" value="Chromosome 10"/>
</dbReference>
<organism evidence="2">
    <name type="scientific">Oryza punctata</name>
    <name type="common">Red rice</name>
    <dbReference type="NCBI Taxonomy" id="4537"/>
    <lineage>
        <taxon>Eukaryota</taxon>
        <taxon>Viridiplantae</taxon>
        <taxon>Streptophyta</taxon>
        <taxon>Embryophyta</taxon>
        <taxon>Tracheophyta</taxon>
        <taxon>Spermatophyta</taxon>
        <taxon>Magnoliopsida</taxon>
        <taxon>Liliopsida</taxon>
        <taxon>Poales</taxon>
        <taxon>Poaceae</taxon>
        <taxon>BOP clade</taxon>
        <taxon>Oryzoideae</taxon>
        <taxon>Oryzeae</taxon>
        <taxon>Oryzinae</taxon>
        <taxon>Oryza</taxon>
    </lineage>
</organism>
<name>A0A0E0M6Z0_ORYPU</name>
<dbReference type="AlphaFoldDB" id="A0A0E0M6Z0"/>
<feature type="region of interest" description="Disordered" evidence="1">
    <location>
        <begin position="1"/>
        <end position="133"/>
    </location>
</feature>
<reference evidence="2" key="2">
    <citation type="submission" date="2018-05" db="EMBL/GenBank/DDBJ databases">
        <title>OpunRS2 (Oryza punctata Reference Sequence Version 2).</title>
        <authorList>
            <person name="Zhang J."/>
            <person name="Kudrna D."/>
            <person name="Lee S."/>
            <person name="Talag J."/>
            <person name="Welchert J."/>
            <person name="Wing R.A."/>
        </authorList>
    </citation>
    <scope>NUCLEOTIDE SEQUENCE [LARGE SCALE GENOMIC DNA]</scope>
</reference>
<proteinExistence type="predicted"/>
<feature type="compositionally biased region" description="Basic and acidic residues" evidence="1">
    <location>
        <begin position="13"/>
        <end position="29"/>
    </location>
</feature>
<feature type="compositionally biased region" description="Basic residues" evidence="1">
    <location>
        <begin position="1"/>
        <end position="12"/>
    </location>
</feature>
<feature type="compositionally biased region" description="Gly residues" evidence="1">
    <location>
        <begin position="61"/>
        <end position="73"/>
    </location>
</feature>
<dbReference type="HOGENOM" id="CLU_1910052_0_0_1"/>
<sequence length="133" mass="14329">MGGGQRRWRRWIRRNDDDGHNDDYCHDDGWVQAATTDDDSYRDNNDRAPPTPSPLPDPVGSGSGPLGDRGSAGGDDCNRSSHDEVCSELPPSPTQLDDGSRNGVLQLMKSDGLEDFTPLLRGGFTTGSGLQDA</sequence>
<dbReference type="Gramene" id="OPUNC10G06620.1">
    <property type="protein sequence ID" value="OPUNC10G06620.1"/>
    <property type="gene ID" value="OPUNC10G06620"/>
</dbReference>
<evidence type="ECO:0000313" key="3">
    <source>
        <dbReference type="Proteomes" id="UP000026962"/>
    </source>
</evidence>
<evidence type="ECO:0000313" key="2">
    <source>
        <dbReference type="EnsemblPlants" id="OPUNC10G06620.1"/>
    </source>
</evidence>